<dbReference type="CDD" id="cd07984">
    <property type="entry name" value="LPLAT_LABLAT-like"/>
    <property type="match status" value="1"/>
</dbReference>
<keyword evidence="2" id="KW-1003">Cell membrane</keyword>
<evidence type="ECO:0000256" key="6">
    <source>
        <dbReference type="ARBA" id="ARBA00023315"/>
    </source>
</evidence>
<dbReference type="InterPro" id="IPR004960">
    <property type="entry name" value="LipA_acyltrans"/>
</dbReference>
<dbReference type="GO" id="GO:0009247">
    <property type="term" value="P:glycolipid biosynthetic process"/>
    <property type="evidence" value="ECO:0007669"/>
    <property type="project" value="UniProtKB-ARBA"/>
</dbReference>
<dbReference type="PANTHER" id="PTHR30606:SF10">
    <property type="entry name" value="PHOSPHATIDYLINOSITOL MANNOSIDE ACYLTRANSFERASE"/>
    <property type="match status" value="1"/>
</dbReference>
<dbReference type="PANTHER" id="PTHR30606">
    <property type="entry name" value="LIPID A BIOSYNTHESIS LAUROYL ACYLTRANSFERASE"/>
    <property type="match status" value="1"/>
</dbReference>
<comment type="subcellular location">
    <subcellularLocation>
        <location evidence="1">Cell inner membrane</location>
    </subcellularLocation>
</comment>
<comment type="caution">
    <text evidence="7">The sequence shown here is derived from an EMBL/GenBank/DDBJ whole genome shotgun (WGS) entry which is preliminary data.</text>
</comment>
<dbReference type="EC" id="2.3.1.-" evidence="7"/>
<evidence type="ECO:0000313" key="7">
    <source>
        <dbReference type="EMBL" id="KJJ86034.1"/>
    </source>
</evidence>
<name>A0A0F0CVH7_9BACT</name>
<dbReference type="EMBL" id="JYNY01000020">
    <property type="protein sequence ID" value="KJJ86034.1"/>
    <property type="molecule type" value="Genomic_DNA"/>
</dbReference>
<dbReference type="GO" id="GO:0005886">
    <property type="term" value="C:plasma membrane"/>
    <property type="evidence" value="ECO:0007669"/>
    <property type="project" value="UniProtKB-SubCell"/>
</dbReference>
<keyword evidence="4 7" id="KW-0808">Transferase</keyword>
<sequence length="631" mass="72702">MPISFNIKIGRFIGFLIYLAGGKRRMVAHSNLRAAFSKEKSPEKIDYLTRRVYERAGETFSEILSLTKIDKNYIDKYIKVHNRQNFEKISKNNKGLIFVSAHFGNWELSTIVSKMNGVPLSLLARDQKMMRLNELLNRLRESKGSMVIRKGLDVKNIFKLLKDGKNLGILADQNAGHSGKFLPFFSRPASSAIGPYRFAQKTGAWILPAFIHRINGPYHELYLEEPMVISENEDIAPYMMKYNSLLEKHIRKSPEQWFWMHKKWKVTPLRKVLVLDDGRKGHLKQSLAIVEIMKKYRLDKGFKPEDMEVNVIKVEYVDRKSEILMKFLAPFVSYRGGMRLMLLRAMLTRSSYKKLVKEYADIIVSAGSSLYGVNRILKIENFSKNIAVLDPGWFNRNSADLIIIPKHDANGAIQKRKNIVITDMAPNLIDKDYIKILGEKLEVEKNKKHHGKHYNIGFLIGGDNKDFTLKEELVNNIFVSLEEVCAKYKIDLYISTSRRTNSAIEKNIEEFLKNSFCIRKYVSGKNDKDSETIEKFLAFSDIVIVTGESISMVSEAVSSGKEVLVVMPDKKTGRFTKHERFIDNLNRNKKLRIVSPCGIQKLIVESIMFPRGESASCNDNEKIREKLYRIF</sequence>
<dbReference type="AlphaFoldDB" id="A0A0F0CVH7"/>
<dbReference type="Pfam" id="PF06258">
    <property type="entry name" value="Mito_fiss_Elm1"/>
    <property type="match status" value="1"/>
</dbReference>
<dbReference type="Pfam" id="PF03279">
    <property type="entry name" value="Lip_A_acyltrans"/>
    <property type="match status" value="1"/>
</dbReference>
<keyword evidence="5" id="KW-0472">Membrane</keyword>
<evidence type="ECO:0000313" key="8">
    <source>
        <dbReference type="Proteomes" id="UP000033428"/>
    </source>
</evidence>
<proteinExistence type="predicted"/>
<protein>
    <submittedName>
        <fullName evidence="7">Bacterial lipid A biosynthesis acyltransferase</fullName>
        <ecNumber evidence="7">2.3.1.-</ecNumber>
    </submittedName>
</protein>
<evidence type="ECO:0000256" key="3">
    <source>
        <dbReference type="ARBA" id="ARBA00022519"/>
    </source>
</evidence>
<evidence type="ECO:0000256" key="5">
    <source>
        <dbReference type="ARBA" id="ARBA00023136"/>
    </source>
</evidence>
<dbReference type="Proteomes" id="UP000033428">
    <property type="component" value="Unassembled WGS sequence"/>
</dbReference>
<gene>
    <name evidence="7" type="ORF">OMAG_000101</name>
</gene>
<dbReference type="PATRIC" id="fig|1609969.3.peg.117"/>
<evidence type="ECO:0000256" key="1">
    <source>
        <dbReference type="ARBA" id="ARBA00004533"/>
    </source>
</evidence>
<keyword evidence="3" id="KW-0997">Cell inner membrane</keyword>
<dbReference type="GO" id="GO:0016746">
    <property type="term" value="F:acyltransferase activity"/>
    <property type="evidence" value="ECO:0007669"/>
    <property type="project" value="UniProtKB-KW"/>
</dbReference>
<accession>A0A0F0CVH7</accession>
<evidence type="ECO:0000256" key="4">
    <source>
        <dbReference type="ARBA" id="ARBA00022679"/>
    </source>
</evidence>
<evidence type="ECO:0000256" key="2">
    <source>
        <dbReference type="ARBA" id="ARBA00022475"/>
    </source>
</evidence>
<organism evidence="7 8">
    <name type="scientific">Candidatus Omnitrophus magneticus</name>
    <dbReference type="NCBI Taxonomy" id="1609969"/>
    <lineage>
        <taxon>Bacteria</taxon>
        <taxon>Pseudomonadati</taxon>
        <taxon>Candidatus Omnitrophota</taxon>
        <taxon>Candidatus Omnitrophus</taxon>
    </lineage>
</organism>
<keyword evidence="8" id="KW-1185">Reference proteome</keyword>
<keyword evidence="6 7" id="KW-0012">Acyltransferase</keyword>
<dbReference type="InterPro" id="IPR009367">
    <property type="entry name" value="Elm1-like"/>
</dbReference>
<reference evidence="7 8" key="1">
    <citation type="submission" date="2015-02" db="EMBL/GenBank/DDBJ databases">
        <title>Single-cell genomics of uncultivated deep-branching MTB reveals a conserved set of magnetosome genes.</title>
        <authorList>
            <person name="Kolinko S."/>
            <person name="Richter M."/>
            <person name="Glockner F.O."/>
            <person name="Brachmann A."/>
            <person name="Schuler D."/>
        </authorList>
    </citation>
    <scope>NUCLEOTIDE SEQUENCE [LARGE SCALE GENOMIC DNA]</scope>
    <source>
        <strain evidence="7">SKK-01</strain>
    </source>
</reference>